<dbReference type="Pfam" id="PF14223">
    <property type="entry name" value="Retrotran_gag_2"/>
    <property type="match status" value="1"/>
</dbReference>
<reference evidence="1 2" key="1">
    <citation type="journal article" date="2021" name="Plant Biotechnol. J.">
        <title>Multi-omics assisted identification of the key and species-specific regulatory components of drought-tolerant mechanisms in Gossypium stocksii.</title>
        <authorList>
            <person name="Yu D."/>
            <person name="Ke L."/>
            <person name="Zhang D."/>
            <person name="Wu Y."/>
            <person name="Sun Y."/>
            <person name="Mei J."/>
            <person name="Sun J."/>
            <person name="Sun Y."/>
        </authorList>
    </citation>
    <scope>NUCLEOTIDE SEQUENCE [LARGE SCALE GENOMIC DNA]</scope>
    <source>
        <strain evidence="2">cv. E1</strain>
        <tissue evidence="1">Leaf</tissue>
    </source>
</reference>
<dbReference type="OrthoDB" id="1738251at2759"/>
<dbReference type="PANTHER" id="PTHR34676">
    <property type="entry name" value="DUF4219 DOMAIN-CONTAINING PROTEIN-RELATED"/>
    <property type="match status" value="1"/>
</dbReference>
<sequence length="128" mass="15167">GDILVPKSKKEWNEEDRRSIQLNCKAMHILFFALGPNKYSRVFFYSNAKEIWDKLEVTHEGTSQVKKSKVGILTLNYKTFKMKPEEDIKDIYDRFTIIINGLKSYRKIYPNEEVVMKMLRSLPESWEA</sequence>
<name>A0A9D4AD08_9ROSI</name>
<accession>A0A9D4AD08</accession>
<evidence type="ECO:0000313" key="1">
    <source>
        <dbReference type="EMBL" id="KAH1107369.1"/>
    </source>
</evidence>
<dbReference type="AlphaFoldDB" id="A0A9D4AD08"/>
<feature type="non-terminal residue" evidence="1">
    <location>
        <position position="1"/>
    </location>
</feature>
<evidence type="ECO:0008006" key="3">
    <source>
        <dbReference type="Google" id="ProtNLM"/>
    </source>
</evidence>
<dbReference type="PANTHER" id="PTHR34676:SF8">
    <property type="entry name" value="TRANSMEMBRANE PROTEIN"/>
    <property type="match status" value="1"/>
</dbReference>
<organism evidence="1 2">
    <name type="scientific">Gossypium stocksii</name>
    <dbReference type="NCBI Taxonomy" id="47602"/>
    <lineage>
        <taxon>Eukaryota</taxon>
        <taxon>Viridiplantae</taxon>
        <taxon>Streptophyta</taxon>
        <taxon>Embryophyta</taxon>
        <taxon>Tracheophyta</taxon>
        <taxon>Spermatophyta</taxon>
        <taxon>Magnoliopsida</taxon>
        <taxon>eudicotyledons</taxon>
        <taxon>Gunneridae</taxon>
        <taxon>Pentapetalae</taxon>
        <taxon>rosids</taxon>
        <taxon>malvids</taxon>
        <taxon>Malvales</taxon>
        <taxon>Malvaceae</taxon>
        <taxon>Malvoideae</taxon>
        <taxon>Gossypium</taxon>
    </lineage>
</organism>
<keyword evidence="2" id="KW-1185">Reference proteome</keyword>
<gene>
    <name evidence="1" type="ORF">J1N35_011137</name>
</gene>
<proteinExistence type="predicted"/>
<protein>
    <recommendedName>
        <fullName evidence="3">UBN2 domain-containing protein</fullName>
    </recommendedName>
</protein>
<dbReference type="EMBL" id="JAIQCV010000004">
    <property type="protein sequence ID" value="KAH1107369.1"/>
    <property type="molecule type" value="Genomic_DNA"/>
</dbReference>
<comment type="caution">
    <text evidence="1">The sequence shown here is derived from an EMBL/GenBank/DDBJ whole genome shotgun (WGS) entry which is preliminary data.</text>
</comment>
<dbReference type="Proteomes" id="UP000828251">
    <property type="component" value="Unassembled WGS sequence"/>
</dbReference>
<evidence type="ECO:0000313" key="2">
    <source>
        <dbReference type="Proteomes" id="UP000828251"/>
    </source>
</evidence>